<accession>A0A2G5DLA6</accession>
<dbReference type="PANTHER" id="PTHR31213:SF201">
    <property type="entry name" value="OS03G0300400 PROTEIN"/>
    <property type="match status" value="1"/>
</dbReference>
<feature type="domain" description="Bet v I/Major latex protein" evidence="2">
    <location>
        <begin position="1"/>
        <end position="151"/>
    </location>
</feature>
<dbReference type="Pfam" id="PF00407">
    <property type="entry name" value="Bet_v_1"/>
    <property type="match status" value="1"/>
</dbReference>
<evidence type="ECO:0000256" key="1">
    <source>
        <dbReference type="ARBA" id="ARBA00009744"/>
    </source>
</evidence>
<dbReference type="GO" id="GO:0009738">
    <property type="term" value="P:abscisic acid-activated signaling pathway"/>
    <property type="evidence" value="ECO:0007669"/>
    <property type="project" value="InterPro"/>
</dbReference>
<evidence type="ECO:0000259" key="2">
    <source>
        <dbReference type="Pfam" id="PF00407"/>
    </source>
</evidence>
<dbReference type="GO" id="GO:0004864">
    <property type="term" value="F:protein phosphatase inhibitor activity"/>
    <property type="evidence" value="ECO:0007669"/>
    <property type="project" value="InterPro"/>
</dbReference>
<dbReference type="EMBL" id="KZ305034">
    <property type="protein sequence ID" value="PIA44282.1"/>
    <property type="molecule type" value="Genomic_DNA"/>
</dbReference>
<organism evidence="3 4">
    <name type="scientific">Aquilegia coerulea</name>
    <name type="common">Rocky mountain columbine</name>
    <dbReference type="NCBI Taxonomy" id="218851"/>
    <lineage>
        <taxon>Eukaryota</taxon>
        <taxon>Viridiplantae</taxon>
        <taxon>Streptophyta</taxon>
        <taxon>Embryophyta</taxon>
        <taxon>Tracheophyta</taxon>
        <taxon>Spermatophyta</taxon>
        <taxon>Magnoliopsida</taxon>
        <taxon>Ranunculales</taxon>
        <taxon>Ranunculaceae</taxon>
        <taxon>Thalictroideae</taxon>
        <taxon>Aquilegia</taxon>
    </lineage>
</organism>
<dbReference type="OrthoDB" id="1880172at2759"/>
<evidence type="ECO:0000313" key="4">
    <source>
        <dbReference type="Proteomes" id="UP000230069"/>
    </source>
</evidence>
<reference evidence="3 4" key="1">
    <citation type="submission" date="2017-09" db="EMBL/GenBank/DDBJ databases">
        <title>WGS assembly of Aquilegia coerulea Goldsmith.</title>
        <authorList>
            <person name="Hodges S."/>
            <person name="Kramer E."/>
            <person name="Nordborg M."/>
            <person name="Tomkins J."/>
            <person name="Borevitz J."/>
            <person name="Derieg N."/>
            <person name="Yan J."/>
            <person name="Mihaltcheva S."/>
            <person name="Hayes R.D."/>
            <person name="Rokhsar D."/>
        </authorList>
    </citation>
    <scope>NUCLEOTIDE SEQUENCE [LARGE SCALE GENOMIC DNA]</scope>
    <source>
        <strain evidence="4">cv. Goldsmith</strain>
    </source>
</reference>
<gene>
    <name evidence="3" type="ORF">AQUCO_01700114v1</name>
</gene>
<dbReference type="GO" id="GO:0038023">
    <property type="term" value="F:signaling receptor activity"/>
    <property type="evidence" value="ECO:0007669"/>
    <property type="project" value="InterPro"/>
</dbReference>
<dbReference type="InterPro" id="IPR050279">
    <property type="entry name" value="Plant_def-hormone_signal"/>
</dbReference>
<comment type="similarity">
    <text evidence="1">Belongs to the BetVI family.</text>
</comment>
<dbReference type="InterPro" id="IPR024949">
    <property type="entry name" value="Bet_v_I_allergen"/>
</dbReference>
<dbReference type="GO" id="GO:0010427">
    <property type="term" value="F:abscisic acid binding"/>
    <property type="evidence" value="ECO:0007669"/>
    <property type="project" value="InterPro"/>
</dbReference>
<sequence>MVTGSFSDEFTSSIPPKRFWSAAIVDSHILIPKIAPQYIESIELEGDGGAGTIKTFKFGQVVKDMKVVKNRVDVLDPENFLYKYSVVGGSGKFETASFQIKVEASSDGGSVVKISGEYSTVGDYVPTETESNAAKGGTVRMLKAVEGYLIAKPDAYA</sequence>
<dbReference type="AlphaFoldDB" id="A0A2G5DLA6"/>
<protein>
    <recommendedName>
        <fullName evidence="2">Bet v I/Major latex protein domain-containing protein</fullName>
    </recommendedName>
</protein>
<dbReference type="FunFam" id="3.30.530.20:FF:000007">
    <property type="entry name" value="Major pollen allergen Bet v 1-A"/>
    <property type="match status" value="1"/>
</dbReference>
<dbReference type="PANTHER" id="PTHR31213">
    <property type="entry name" value="OS08G0374000 PROTEIN-RELATED"/>
    <property type="match status" value="1"/>
</dbReference>
<dbReference type="Proteomes" id="UP000230069">
    <property type="component" value="Unassembled WGS sequence"/>
</dbReference>
<evidence type="ECO:0000313" key="3">
    <source>
        <dbReference type="EMBL" id="PIA44282.1"/>
    </source>
</evidence>
<dbReference type="InParanoid" id="A0A2G5DLA6"/>
<name>A0A2G5DLA6_AQUCA</name>
<dbReference type="Gene3D" id="3.30.530.20">
    <property type="match status" value="1"/>
</dbReference>
<dbReference type="InterPro" id="IPR000916">
    <property type="entry name" value="Bet_v_I/MLP"/>
</dbReference>
<dbReference type="STRING" id="218851.A0A2G5DLA6"/>
<dbReference type="SUPFAM" id="SSF55961">
    <property type="entry name" value="Bet v1-like"/>
    <property type="match status" value="1"/>
</dbReference>
<dbReference type="GO" id="GO:0005737">
    <property type="term" value="C:cytoplasm"/>
    <property type="evidence" value="ECO:0007669"/>
    <property type="project" value="TreeGrafter"/>
</dbReference>
<dbReference type="GO" id="GO:0005634">
    <property type="term" value="C:nucleus"/>
    <property type="evidence" value="ECO:0007669"/>
    <property type="project" value="TreeGrafter"/>
</dbReference>
<dbReference type="InterPro" id="IPR023393">
    <property type="entry name" value="START-like_dom_sf"/>
</dbReference>
<proteinExistence type="inferred from homology"/>
<keyword evidence="4" id="KW-1185">Reference proteome</keyword>
<dbReference type="CDD" id="cd07816">
    <property type="entry name" value="Bet_v1-like"/>
    <property type="match status" value="1"/>
</dbReference>
<dbReference type="PRINTS" id="PR00634">
    <property type="entry name" value="BETALLERGEN"/>
</dbReference>
<dbReference type="GO" id="GO:0006952">
    <property type="term" value="P:defense response"/>
    <property type="evidence" value="ECO:0007669"/>
    <property type="project" value="InterPro"/>
</dbReference>